<accession>A0AAV7P9K2</accession>
<feature type="transmembrane region" description="Helical" evidence="14">
    <location>
        <begin position="135"/>
        <end position="157"/>
    </location>
</feature>
<evidence type="ECO:0000256" key="10">
    <source>
        <dbReference type="ARBA" id="ARBA00023224"/>
    </source>
</evidence>
<comment type="similarity">
    <text evidence="2 11">Belongs to the G-protein coupled receptor T2R family.</text>
</comment>
<evidence type="ECO:0000256" key="11">
    <source>
        <dbReference type="RuleBase" id="RU004423"/>
    </source>
</evidence>
<evidence type="ECO:0000256" key="7">
    <source>
        <dbReference type="ARBA" id="ARBA00023040"/>
    </source>
</evidence>
<evidence type="ECO:0000313" key="16">
    <source>
        <dbReference type="EMBL" id="KAJ1122398.1"/>
    </source>
</evidence>
<keyword evidence="5 12" id="KW-0812">Transmembrane</keyword>
<dbReference type="Proteomes" id="UP001066276">
    <property type="component" value="Chromosome 7"/>
</dbReference>
<feature type="transmembrane region" description="Helical" evidence="14">
    <location>
        <begin position="226"/>
        <end position="247"/>
    </location>
</feature>
<keyword evidence="8 12" id="KW-0472">Membrane</keyword>
<dbReference type="GO" id="GO:0033038">
    <property type="term" value="F:bitter taste receptor activity"/>
    <property type="evidence" value="ECO:0007669"/>
    <property type="project" value="InterPro"/>
</dbReference>
<protein>
    <recommendedName>
        <fullName evidence="12">Taste receptor type 2</fullName>
    </recommendedName>
</protein>
<name>A0AAV7P9K2_PLEWA</name>
<evidence type="ECO:0000256" key="3">
    <source>
        <dbReference type="ARBA" id="ARBA00022480"/>
    </source>
</evidence>
<feature type="region of interest" description="Disordered" evidence="13">
    <location>
        <begin position="309"/>
        <end position="330"/>
    </location>
</feature>
<evidence type="ECO:0000256" key="4">
    <source>
        <dbReference type="ARBA" id="ARBA00022606"/>
    </source>
</evidence>
<dbReference type="InterPro" id="IPR017452">
    <property type="entry name" value="GPCR_Rhodpsn_7TM"/>
</dbReference>
<feature type="domain" description="G-protein coupled receptors family 1 profile" evidence="15">
    <location>
        <begin position="24"/>
        <end position="240"/>
    </location>
</feature>
<keyword evidence="9 12" id="KW-0675">Receptor</keyword>
<dbReference type="SUPFAM" id="SSF81321">
    <property type="entry name" value="Family A G protein-coupled receptor-like"/>
    <property type="match status" value="1"/>
</dbReference>
<dbReference type="GO" id="GO:0004930">
    <property type="term" value="F:G protein-coupled receptor activity"/>
    <property type="evidence" value="ECO:0007669"/>
    <property type="project" value="UniProtKB-KW"/>
</dbReference>
<keyword evidence="4 12" id="KW-0716">Sensory transduction</keyword>
<feature type="compositionally biased region" description="Polar residues" evidence="13">
    <location>
        <begin position="319"/>
        <end position="330"/>
    </location>
</feature>
<keyword evidence="6 14" id="KW-1133">Transmembrane helix</keyword>
<dbReference type="PANTHER" id="PTHR11394">
    <property type="entry name" value="TASTE RECEPTOR TYPE 2"/>
    <property type="match status" value="1"/>
</dbReference>
<dbReference type="AlphaFoldDB" id="A0AAV7P9K2"/>
<dbReference type="Gene3D" id="1.20.1070.10">
    <property type="entry name" value="Rhodopsin 7-helix transmembrane proteins"/>
    <property type="match status" value="1"/>
</dbReference>
<evidence type="ECO:0000256" key="1">
    <source>
        <dbReference type="ARBA" id="ARBA00004141"/>
    </source>
</evidence>
<evidence type="ECO:0000256" key="14">
    <source>
        <dbReference type="SAM" id="Phobius"/>
    </source>
</evidence>
<feature type="transmembrane region" description="Helical" evidence="14">
    <location>
        <begin position="7"/>
        <end position="29"/>
    </location>
</feature>
<keyword evidence="10 12" id="KW-0807">Transducer</keyword>
<sequence length="330" mass="35881">MTSQVTTVSLLATSSVLLCTCLVGNIFILEAIVSHHSQASIWALPTNELIIGSLAMSNILSGAFNFFWLMVYLLSLCQRAGGWLYQVLDFATNTVSSTSFWYTASLSAFYTLKISSVSPPCLTHLMVQFPKAMPAILLFMLLACSIFSGPTIAYVRLKEPNGSDLHCGDYYEASGAYMTYSLAFNILGCVLPLVMLTICSVFLVASLCRHSRRMGGGPRAAVHLRVAKMALVLFGFYALCVVCAQVSDDLYVATDGTGDWFVTYSLVQLIYSSGCPLVIIWGTVRLQHRLLKLYNSLRCCKTLVLQDGSTAADSPASPIDTTRCSSPAVQ</sequence>
<evidence type="ECO:0000256" key="5">
    <source>
        <dbReference type="ARBA" id="ARBA00022692"/>
    </source>
</evidence>
<comment type="caution">
    <text evidence="16">The sequence shown here is derived from an EMBL/GenBank/DDBJ whole genome shotgun (WGS) entry which is preliminary data.</text>
</comment>
<proteinExistence type="inferred from homology"/>
<reference evidence="16" key="1">
    <citation type="journal article" date="2022" name="bioRxiv">
        <title>Sequencing and chromosome-scale assembly of the giantPleurodeles waltlgenome.</title>
        <authorList>
            <person name="Brown T."/>
            <person name="Elewa A."/>
            <person name="Iarovenko S."/>
            <person name="Subramanian E."/>
            <person name="Araus A.J."/>
            <person name="Petzold A."/>
            <person name="Susuki M."/>
            <person name="Suzuki K.-i.T."/>
            <person name="Hayashi T."/>
            <person name="Toyoda A."/>
            <person name="Oliveira C."/>
            <person name="Osipova E."/>
            <person name="Leigh N.D."/>
            <person name="Simon A."/>
            <person name="Yun M.H."/>
        </authorList>
    </citation>
    <scope>NUCLEOTIDE SEQUENCE</scope>
    <source>
        <strain evidence="16">20211129_DDA</strain>
        <tissue evidence="16">Liver</tissue>
    </source>
</reference>
<organism evidence="16 17">
    <name type="scientific">Pleurodeles waltl</name>
    <name type="common">Iberian ribbed newt</name>
    <dbReference type="NCBI Taxonomy" id="8319"/>
    <lineage>
        <taxon>Eukaryota</taxon>
        <taxon>Metazoa</taxon>
        <taxon>Chordata</taxon>
        <taxon>Craniata</taxon>
        <taxon>Vertebrata</taxon>
        <taxon>Euteleostomi</taxon>
        <taxon>Amphibia</taxon>
        <taxon>Batrachia</taxon>
        <taxon>Caudata</taxon>
        <taxon>Salamandroidea</taxon>
        <taxon>Salamandridae</taxon>
        <taxon>Pleurodelinae</taxon>
        <taxon>Pleurodeles</taxon>
    </lineage>
</organism>
<feature type="transmembrane region" description="Helical" evidence="14">
    <location>
        <begin position="262"/>
        <end position="284"/>
    </location>
</feature>
<gene>
    <name evidence="16" type="ORF">NDU88_000886</name>
</gene>
<keyword evidence="7 12" id="KW-0297">G-protein coupled receptor</keyword>
<evidence type="ECO:0000256" key="13">
    <source>
        <dbReference type="SAM" id="MobiDB-lite"/>
    </source>
</evidence>
<evidence type="ECO:0000256" key="12">
    <source>
        <dbReference type="RuleBase" id="RU004424"/>
    </source>
</evidence>
<keyword evidence="3 12" id="KW-0919">Taste</keyword>
<feature type="transmembrane region" description="Helical" evidence="14">
    <location>
        <begin position="177"/>
        <end position="205"/>
    </location>
</feature>
<comment type="subcellular location">
    <subcellularLocation>
        <location evidence="1 12">Membrane</location>
        <topology evidence="1 12">Multi-pass membrane protein</topology>
    </subcellularLocation>
</comment>
<dbReference type="GO" id="GO:0016020">
    <property type="term" value="C:membrane"/>
    <property type="evidence" value="ECO:0007669"/>
    <property type="project" value="UniProtKB-SubCell"/>
</dbReference>
<evidence type="ECO:0000259" key="15">
    <source>
        <dbReference type="PROSITE" id="PS50262"/>
    </source>
</evidence>
<evidence type="ECO:0000256" key="9">
    <source>
        <dbReference type="ARBA" id="ARBA00023170"/>
    </source>
</evidence>
<evidence type="ECO:0000256" key="6">
    <source>
        <dbReference type="ARBA" id="ARBA00022989"/>
    </source>
</evidence>
<dbReference type="InterPro" id="IPR007960">
    <property type="entry name" value="TAS2R"/>
</dbReference>
<evidence type="ECO:0000256" key="8">
    <source>
        <dbReference type="ARBA" id="ARBA00023136"/>
    </source>
</evidence>
<feature type="transmembrane region" description="Helical" evidence="14">
    <location>
        <begin position="49"/>
        <end position="74"/>
    </location>
</feature>
<dbReference type="Pfam" id="PF05296">
    <property type="entry name" value="TAS2R"/>
    <property type="match status" value="1"/>
</dbReference>
<keyword evidence="17" id="KW-1185">Reference proteome</keyword>
<evidence type="ECO:0000313" key="17">
    <source>
        <dbReference type="Proteomes" id="UP001066276"/>
    </source>
</evidence>
<dbReference type="PROSITE" id="PS50262">
    <property type="entry name" value="G_PROTEIN_RECEP_F1_2"/>
    <property type="match status" value="1"/>
</dbReference>
<dbReference type="EMBL" id="JANPWB010000011">
    <property type="protein sequence ID" value="KAJ1122398.1"/>
    <property type="molecule type" value="Genomic_DNA"/>
</dbReference>
<evidence type="ECO:0000256" key="2">
    <source>
        <dbReference type="ARBA" id="ARBA00007376"/>
    </source>
</evidence>